<dbReference type="GO" id="GO:0016787">
    <property type="term" value="F:hydrolase activity"/>
    <property type="evidence" value="ECO:0007669"/>
    <property type="project" value="UniProtKB-KW"/>
</dbReference>
<keyword evidence="4" id="KW-1185">Reference proteome</keyword>
<evidence type="ECO:0000313" key="4">
    <source>
        <dbReference type="Proteomes" id="UP000198806"/>
    </source>
</evidence>
<dbReference type="AlphaFoldDB" id="A0A1I5IYA5"/>
<gene>
    <name evidence="3" type="ORF">SAMN04489757_1564</name>
</gene>
<accession>A0A1I5IYA5</accession>
<dbReference type="RefSeq" id="WP_091689017.1">
    <property type="nucleotide sequence ID" value="NZ_BAABFM010000085.1"/>
</dbReference>
<dbReference type="InterPro" id="IPR017853">
    <property type="entry name" value="GH"/>
</dbReference>
<dbReference type="STRING" id="1527.SAMN04489757_1564"/>
<keyword evidence="3" id="KW-0378">Hydrolase</keyword>
<dbReference type="GO" id="GO:0005975">
    <property type="term" value="P:carbohydrate metabolic process"/>
    <property type="evidence" value="ECO:0007669"/>
    <property type="project" value="InterPro"/>
</dbReference>
<dbReference type="SUPFAM" id="SSF51445">
    <property type="entry name" value="(Trans)glycosidases"/>
    <property type="match status" value="1"/>
</dbReference>
<dbReference type="InterPro" id="IPR029070">
    <property type="entry name" value="Chitinase_insertion_sf"/>
</dbReference>
<organism evidence="3 4">
    <name type="scientific">Anaerocolumna aminovalerica</name>
    <dbReference type="NCBI Taxonomy" id="1527"/>
    <lineage>
        <taxon>Bacteria</taxon>
        <taxon>Bacillati</taxon>
        <taxon>Bacillota</taxon>
        <taxon>Clostridia</taxon>
        <taxon>Lachnospirales</taxon>
        <taxon>Lachnospiraceae</taxon>
        <taxon>Anaerocolumna</taxon>
    </lineage>
</organism>
<dbReference type="Proteomes" id="UP000198806">
    <property type="component" value="Unassembled WGS sequence"/>
</dbReference>
<evidence type="ECO:0000313" key="3">
    <source>
        <dbReference type="EMBL" id="SFO65131.1"/>
    </source>
</evidence>
<dbReference type="PANTHER" id="PTHR46066:SF2">
    <property type="entry name" value="CHITINASE DOMAIN-CONTAINING PROTEIN 1"/>
    <property type="match status" value="1"/>
</dbReference>
<protein>
    <submittedName>
        <fullName evidence="3">Glycosyl hydrolases family 18</fullName>
    </submittedName>
</protein>
<feature type="chain" id="PRO_5039039065" evidence="1">
    <location>
        <begin position="19"/>
        <end position="355"/>
    </location>
</feature>
<dbReference type="PROSITE" id="PS51257">
    <property type="entry name" value="PROKAR_LIPOPROTEIN"/>
    <property type="match status" value="1"/>
</dbReference>
<evidence type="ECO:0000256" key="1">
    <source>
        <dbReference type="SAM" id="SignalP"/>
    </source>
</evidence>
<keyword evidence="1" id="KW-0732">Signal</keyword>
<evidence type="ECO:0000259" key="2">
    <source>
        <dbReference type="Pfam" id="PF00704"/>
    </source>
</evidence>
<feature type="signal peptide" evidence="1">
    <location>
        <begin position="1"/>
        <end position="18"/>
    </location>
</feature>
<dbReference type="OrthoDB" id="1633417at2"/>
<dbReference type="Pfam" id="PF00704">
    <property type="entry name" value="Glyco_hydro_18"/>
    <property type="match status" value="1"/>
</dbReference>
<feature type="domain" description="GH18" evidence="2">
    <location>
        <begin position="124"/>
        <end position="349"/>
    </location>
</feature>
<sequence>MKKIVLNLCFLLICIVIAGCSNKGDTKRDKEGTRKEYQDTVDEKKEPFREENFSVWTTYWDVENIDNEIGSLQEHIDNICYFAAYFNEDQQPFIPEKVTKTFARMNTDFKSFTFKSYLTFVNDLLLEDGSSSLKDTGLLYTLLSSEEARSNHIDEILQMTIQGGFDGIEIDYEGMKKDIALWKLYIQFISELYQTASAKNVLVRIVLEPGVPVEEQLDFPDGPDYVIMCYNLFGYGTEPGPKANKEFLLKMINKMEGFPGKVNFAVATGGFDFAKDGKVVQVTEKEAVKLVKEYSRTPERDEESKSLVFSYMDNSGMSHEVWFADKETIQYWFDVIKESGDYELSIWRIGGNIFE</sequence>
<reference evidence="3 4" key="1">
    <citation type="submission" date="2016-10" db="EMBL/GenBank/DDBJ databases">
        <authorList>
            <person name="de Groot N.N."/>
        </authorList>
    </citation>
    <scope>NUCLEOTIDE SEQUENCE [LARGE SCALE GENOMIC DNA]</scope>
    <source>
        <strain evidence="3 4">DSM 1283</strain>
    </source>
</reference>
<dbReference type="InterPro" id="IPR001223">
    <property type="entry name" value="Glyco_hydro18_cat"/>
</dbReference>
<dbReference type="PANTHER" id="PTHR46066">
    <property type="entry name" value="CHITINASE DOMAIN-CONTAINING PROTEIN 1 FAMILY MEMBER"/>
    <property type="match status" value="1"/>
</dbReference>
<dbReference type="EMBL" id="FOWD01000056">
    <property type="protein sequence ID" value="SFO65131.1"/>
    <property type="molecule type" value="Genomic_DNA"/>
</dbReference>
<proteinExistence type="predicted"/>
<dbReference type="Gene3D" id="3.20.20.80">
    <property type="entry name" value="Glycosidases"/>
    <property type="match status" value="1"/>
</dbReference>
<name>A0A1I5IYA5_9FIRM</name>
<dbReference type="Gene3D" id="3.10.50.10">
    <property type="match status" value="1"/>
</dbReference>